<dbReference type="OrthoDB" id="6762817at2759"/>
<evidence type="ECO:0000313" key="1">
    <source>
        <dbReference type="EMBL" id="CAH1101892.1"/>
    </source>
</evidence>
<name>A0A9P0CE86_9CUCU</name>
<reference evidence="1" key="1">
    <citation type="submission" date="2022-01" db="EMBL/GenBank/DDBJ databases">
        <authorList>
            <person name="King R."/>
        </authorList>
    </citation>
    <scope>NUCLEOTIDE SEQUENCE</scope>
</reference>
<evidence type="ECO:0000313" key="2">
    <source>
        <dbReference type="Proteomes" id="UP001153636"/>
    </source>
</evidence>
<accession>A0A9P0CE86</accession>
<dbReference type="Proteomes" id="UP001153636">
    <property type="component" value="Chromosome 12"/>
</dbReference>
<protein>
    <submittedName>
        <fullName evidence="1">Uncharacterized protein</fullName>
    </submittedName>
</protein>
<dbReference type="AlphaFoldDB" id="A0A9P0CE86"/>
<gene>
    <name evidence="1" type="ORF">PSYICH_LOCUS3103</name>
</gene>
<proteinExistence type="predicted"/>
<sequence length="139" mass="16418">MEKCLRKNPTILSKDKYFEKYSEFGTVKELGIDWNLYDIKNLQDCLKKIVGISDYKRILIKKSHDKIGRDILKVQCHQNFRMAILNEVPQQILKARKEVPTVLEEIPLTRFLPEKKKKSLAHLMAQQFNTTWKNDENLA</sequence>
<keyword evidence="2" id="KW-1185">Reference proteome</keyword>
<dbReference type="EMBL" id="OV651824">
    <property type="protein sequence ID" value="CAH1101892.1"/>
    <property type="molecule type" value="Genomic_DNA"/>
</dbReference>
<organism evidence="1 2">
    <name type="scientific">Psylliodes chrysocephalus</name>
    <dbReference type="NCBI Taxonomy" id="3402493"/>
    <lineage>
        <taxon>Eukaryota</taxon>
        <taxon>Metazoa</taxon>
        <taxon>Ecdysozoa</taxon>
        <taxon>Arthropoda</taxon>
        <taxon>Hexapoda</taxon>
        <taxon>Insecta</taxon>
        <taxon>Pterygota</taxon>
        <taxon>Neoptera</taxon>
        <taxon>Endopterygota</taxon>
        <taxon>Coleoptera</taxon>
        <taxon>Polyphaga</taxon>
        <taxon>Cucujiformia</taxon>
        <taxon>Chrysomeloidea</taxon>
        <taxon>Chrysomelidae</taxon>
        <taxon>Galerucinae</taxon>
        <taxon>Alticini</taxon>
        <taxon>Psylliodes</taxon>
    </lineage>
</organism>